<proteinExistence type="predicted"/>
<sequence length="145" mass="16254">MTAVAFFCDKKSLVILMSKFLSLNREANPTPLQFLPTNPYVQSQPPPLHPSKTSLSNQSILHPPKTEQYIPGPPFEQNLKRFADPSSPLPYIPYPLHPMKDCPMDCSPSILQDRVIQVRANDAPRGRGFEMAAISPALKRIINVF</sequence>
<evidence type="ECO:0000256" key="1">
    <source>
        <dbReference type="SAM" id="MobiDB-lite"/>
    </source>
</evidence>
<comment type="caution">
    <text evidence="2">The sequence shown here is derived from an EMBL/GenBank/DDBJ whole genome shotgun (WGS) entry which is preliminary data.</text>
</comment>
<feature type="compositionally biased region" description="Polar residues" evidence="1">
    <location>
        <begin position="51"/>
        <end position="60"/>
    </location>
</feature>
<reference evidence="2 3" key="1">
    <citation type="submission" date="2021-06" db="EMBL/GenBank/DDBJ databases">
        <title>Caerostris darwini draft genome.</title>
        <authorList>
            <person name="Kono N."/>
            <person name="Arakawa K."/>
        </authorList>
    </citation>
    <scope>NUCLEOTIDE SEQUENCE [LARGE SCALE GENOMIC DNA]</scope>
</reference>
<dbReference type="Proteomes" id="UP001054837">
    <property type="component" value="Unassembled WGS sequence"/>
</dbReference>
<gene>
    <name evidence="2" type="ORF">CDAR_120391</name>
</gene>
<keyword evidence="3" id="KW-1185">Reference proteome</keyword>
<organism evidence="2 3">
    <name type="scientific">Caerostris darwini</name>
    <dbReference type="NCBI Taxonomy" id="1538125"/>
    <lineage>
        <taxon>Eukaryota</taxon>
        <taxon>Metazoa</taxon>
        <taxon>Ecdysozoa</taxon>
        <taxon>Arthropoda</taxon>
        <taxon>Chelicerata</taxon>
        <taxon>Arachnida</taxon>
        <taxon>Araneae</taxon>
        <taxon>Araneomorphae</taxon>
        <taxon>Entelegynae</taxon>
        <taxon>Araneoidea</taxon>
        <taxon>Araneidae</taxon>
        <taxon>Caerostris</taxon>
    </lineage>
</organism>
<evidence type="ECO:0000313" key="2">
    <source>
        <dbReference type="EMBL" id="GIY17341.1"/>
    </source>
</evidence>
<accession>A0AAV4R8N8</accession>
<feature type="region of interest" description="Disordered" evidence="1">
    <location>
        <begin position="41"/>
        <end position="73"/>
    </location>
</feature>
<dbReference type="AlphaFoldDB" id="A0AAV4R8N8"/>
<evidence type="ECO:0000313" key="3">
    <source>
        <dbReference type="Proteomes" id="UP001054837"/>
    </source>
</evidence>
<protein>
    <submittedName>
        <fullName evidence="2">Uncharacterized protein</fullName>
    </submittedName>
</protein>
<name>A0AAV4R8N8_9ARAC</name>
<dbReference type="EMBL" id="BPLQ01005802">
    <property type="protein sequence ID" value="GIY17341.1"/>
    <property type="molecule type" value="Genomic_DNA"/>
</dbReference>